<keyword evidence="3" id="KW-1185">Reference proteome</keyword>
<organism evidence="3 4">
    <name type="scientific">Drosophila suzukii</name>
    <name type="common">Spotted-wing drosophila fruit fly</name>
    <dbReference type="NCBI Taxonomy" id="28584"/>
    <lineage>
        <taxon>Eukaryota</taxon>
        <taxon>Metazoa</taxon>
        <taxon>Ecdysozoa</taxon>
        <taxon>Arthropoda</taxon>
        <taxon>Hexapoda</taxon>
        <taxon>Insecta</taxon>
        <taxon>Pterygota</taxon>
        <taxon>Neoptera</taxon>
        <taxon>Endopterygota</taxon>
        <taxon>Diptera</taxon>
        <taxon>Brachycera</taxon>
        <taxon>Muscomorpha</taxon>
        <taxon>Ephydroidea</taxon>
        <taxon>Drosophilidae</taxon>
        <taxon>Drosophila</taxon>
        <taxon>Sophophora</taxon>
    </lineage>
</organism>
<feature type="compositionally biased region" description="Basic residues" evidence="2">
    <location>
        <begin position="476"/>
        <end position="487"/>
    </location>
</feature>
<keyword evidence="1" id="KW-0175">Coiled coil</keyword>
<feature type="coiled-coil region" evidence="1">
    <location>
        <begin position="48"/>
        <end position="127"/>
    </location>
</feature>
<evidence type="ECO:0000313" key="3">
    <source>
        <dbReference type="Proteomes" id="UP001652628"/>
    </source>
</evidence>
<feature type="compositionally biased region" description="Basic and acidic residues" evidence="2">
    <location>
        <begin position="964"/>
        <end position="973"/>
    </location>
</feature>
<evidence type="ECO:0000256" key="2">
    <source>
        <dbReference type="SAM" id="MobiDB-lite"/>
    </source>
</evidence>
<feature type="compositionally biased region" description="Basic and acidic residues" evidence="2">
    <location>
        <begin position="832"/>
        <end position="848"/>
    </location>
</feature>
<feature type="region of interest" description="Disordered" evidence="2">
    <location>
        <begin position="574"/>
        <end position="634"/>
    </location>
</feature>
<sequence length="1460" mass="164761">MDLDEFSDFNIDQLLGSSAPLQDGLVAPYKQVPLPRINQDVRAKRSRLAERIAQNDELVRQVKQLQAQNKQLADLQRTAQEVTDLYQKEKQQRIELEKRSKQIDLRCEELEKKLDAQAQTCENLQDELQVRGLPADAKDVLSILMQLSLRLGDDSGLLRRDYNIMKKLKEHFKTLDISLPTPKSPNPRSKRKSHQPGVNQSTQTDVKPVEAKPALCSVAVQVEGLIETRNQATQHKNTTTTRGTTTASFIRHQDVGTCFPEPTPLPNVRQILDEMLSWHQDVIIEPMSPLSDPQPELEELPATASVATCTNLCDIHREIDFLSDRPAQIKVSASRPPSRTMLDSVKEEARSSRELAKELLNFLPQNQSCLANLPPQAFEELWQVFGQMVLGLLQSRSNPSLATPPSVSQADFTSWLYELYEGTQSQTEQASSKSTSKRDFATSTECKDLGTDPIIESPNISHGGDVTPIRLPSKSRERKRKSKKRKAVAMPKPVPKRNCLEMGPVRLETNNEPGVELEQKPETAIQFLSNLKTFNMANCDNLDMELDEEELYLLQLTSNAKKEEKEEIIRDEVPKDFESPAENTKFLLPENSTPDPLCAGQKRKDSSLKDDDGEPASMELPMQPHKTQVSEVPSLKKPEIELEIKSPTEFAPIEAIPLHPSLYGSASDVKSNERKESLAEERLYSDLNACEELQRISSKRDYFSTEGSESPLFSSDSNLDESTTKSVNDTVPTDFFKSPEEPESSLNHNDCDILPTSMSLFGGFSDSDPESELSEVMMDPESSNSENESEKCRISIDHKDSKLRINTSLFGSDSESDEESSEPEGKLEEEDVLKNAAEEQPIKEHADKNEDEVASVAPSSVPLLTEADLITIKQPSVMENSGPDFKVKDIQQFEKQISSKVTESTSDDSEDENSLIIDEPISPKQPEKPPSPCQIPAKRKRTKSEIKIPSPPGPVRLTRQRAKQLLDEQKSSPEKGLSLVDRIRSQLKQGFTEPEPFKPIELERHQTKKALMEPEAIKQTFTFSEESPASPVSEPTDELVDPPTEIPLEQAIISWEDGQTKSLLQHVVEKDKEVAKVIQTKRKTLGKWQPQLCASIGTYLQETMQLESSCSDLALEIYKVTKDEAVIVNALITVICKIGTDGNPVERLLNALKYFNFSQRFLAELEERLFRNTKERPSTEVALKYLKLYLKAVALQASMSAEGYQNPARLLLAKILYHFDQDVPPLVFEVLRQFPTVIPHREQREYDNSDALITVIKHLLMGRQYDMQDPEGAERMLLSKLRFEYHFQPFEPTKQQVLENLVGKLKAGRMEELGYAFALFCRRSAHLKVLDSVLGEHLMPLATSYCDLAAQDKSYDARLVHLLHCISLVLKPLPLETDMSAFVGFLKRLLVAVPRSGVQQAAVQACLRLQRFGFKYTFDALKDYRPNYQLDPLTRAMLRCFAERRRHFRFVAATGKNSKD</sequence>
<feature type="region of interest" description="Disordered" evidence="2">
    <location>
        <begin position="700"/>
        <end position="864"/>
    </location>
</feature>
<reference evidence="4" key="1">
    <citation type="submission" date="2025-08" db="UniProtKB">
        <authorList>
            <consortium name="RefSeq"/>
        </authorList>
    </citation>
    <scope>IDENTIFICATION</scope>
</reference>
<dbReference type="GeneID" id="108009032"/>
<feature type="region of interest" description="Disordered" evidence="2">
    <location>
        <begin position="896"/>
        <end position="978"/>
    </location>
</feature>
<protein>
    <submittedName>
        <fullName evidence="4">Little elongation complex subunit 1</fullName>
    </submittedName>
</protein>
<proteinExistence type="predicted"/>
<feature type="compositionally biased region" description="Acidic residues" evidence="2">
    <location>
        <begin position="814"/>
        <end position="831"/>
    </location>
</feature>
<dbReference type="RefSeq" id="XP_016928494.2">
    <property type="nucleotide sequence ID" value="XM_017073005.4"/>
</dbReference>
<evidence type="ECO:0000256" key="1">
    <source>
        <dbReference type="SAM" id="Coils"/>
    </source>
</evidence>
<feature type="compositionally biased region" description="Basic and acidic residues" evidence="2">
    <location>
        <begin position="436"/>
        <end position="450"/>
    </location>
</feature>
<evidence type="ECO:0000313" key="4">
    <source>
        <dbReference type="RefSeq" id="XP_016928494.2"/>
    </source>
</evidence>
<name>A0AB39Z4V5_DROSZ</name>
<feature type="compositionally biased region" description="Polar residues" evidence="2">
    <location>
        <begin position="705"/>
        <end position="731"/>
    </location>
</feature>
<feature type="compositionally biased region" description="Polar residues" evidence="2">
    <location>
        <begin position="196"/>
        <end position="205"/>
    </location>
</feature>
<feature type="region of interest" description="Disordered" evidence="2">
    <location>
        <begin position="426"/>
        <end position="499"/>
    </location>
</feature>
<gene>
    <name evidence="4" type="primary">Ice1</name>
</gene>
<feature type="compositionally biased region" description="Basic and acidic residues" evidence="2">
    <location>
        <begin position="788"/>
        <end position="803"/>
    </location>
</feature>
<dbReference type="Proteomes" id="UP001652628">
    <property type="component" value="Chromosome 2R"/>
</dbReference>
<feature type="region of interest" description="Disordered" evidence="2">
    <location>
        <begin position="175"/>
        <end position="210"/>
    </location>
</feature>
<accession>A0AB39Z4V5</accession>
<dbReference type="CTD" id="23379"/>